<name>A0A5B7K5T1_PORTR</name>
<keyword evidence="3" id="KW-1185">Reference proteome</keyword>
<keyword evidence="1" id="KW-1133">Transmembrane helix</keyword>
<dbReference type="OrthoDB" id="29306at2759"/>
<evidence type="ECO:0000313" key="3">
    <source>
        <dbReference type="Proteomes" id="UP000324222"/>
    </source>
</evidence>
<proteinExistence type="predicted"/>
<comment type="caution">
    <text evidence="2">The sequence shown here is derived from an EMBL/GenBank/DDBJ whole genome shotgun (WGS) entry which is preliminary data.</text>
</comment>
<protein>
    <submittedName>
        <fullName evidence="2">Uncharacterized protein</fullName>
    </submittedName>
</protein>
<keyword evidence="1" id="KW-0472">Membrane</keyword>
<gene>
    <name evidence="2" type="ORF">E2C01_096123</name>
</gene>
<organism evidence="2 3">
    <name type="scientific">Portunus trituberculatus</name>
    <name type="common">Swimming crab</name>
    <name type="synonym">Neptunus trituberculatus</name>
    <dbReference type="NCBI Taxonomy" id="210409"/>
    <lineage>
        <taxon>Eukaryota</taxon>
        <taxon>Metazoa</taxon>
        <taxon>Ecdysozoa</taxon>
        <taxon>Arthropoda</taxon>
        <taxon>Crustacea</taxon>
        <taxon>Multicrustacea</taxon>
        <taxon>Malacostraca</taxon>
        <taxon>Eumalacostraca</taxon>
        <taxon>Eucarida</taxon>
        <taxon>Decapoda</taxon>
        <taxon>Pleocyemata</taxon>
        <taxon>Brachyura</taxon>
        <taxon>Eubrachyura</taxon>
        <taxon>Portunoidea</taxon>
        <taxon>Portunidae</taxon>
        <taxon>Portuninae</taxon>
        <taxon>Portunus</taxon>
    </lineage>
</organism>
<dbReference type="AlphaFoldDB" id="A0A5B7K5T1"/>
<keyword evidence="1" id="KW-0812">Transmembrane</keyword>
<dbReference type="EMBL" id="VSRR010123744">
    <property type="protein sequence ID" value="MPD00638.1"/>
    <property type="molecule type" value="Genomic_DNA"/>
</dbReference>
<accession>A0A5B7K5T1</accession>
<dbReference type="Proteomes" id="UP000324222">
    <property type="component" value="Unassembled WGS sequence"/>
</dbReference>
<evidence type="ECO:0000256" key="1">
    <source>
        <dbReference type="SAM" id="Phobius"/>
    </source>
</evidence>
<feature type="transmembrane region" description="Helical" evidence="1">
    <location>
        <begin position="69"/>
        <end position="91"/>
    </location>
</feature>
<evidence type="ECO:0000313" key="2">
    <source>
        <dbReference type="EMBL" id="MPD00638.1"/>
    </source>
</evidence>
<reference evidence="2 3" key="1">
    <citation type="submission" date="2019-05" db="EMBL/GenBank/DDBJ databases">
        <title>Another draft genome of Portunus trituberculatus and its Hox gene families provides insights of decapod evolution.</title>
        <authorList>
            <person name="Jeong J.-H."/>
            <person name="Song I."/>
            <person name="Kim S."/>
            <person name="Choi T."/>
            <person name="Kim D."/>
            <person name="Ryu S."/>
            <person name="Kim W."/>
        </authorList>
    </citation>
    <scope>NUCLEOTIDE SEQUENCE [LARGE SCALE GENOMIC DNA]</scope>
    <source>
        <tissue evidence="2">Muscle</tissue>
    </source>
</reference>
<sequence>MSKSLLQAIEELKEVLTPELAYLSYVPLCKFLGPSYMEVTLPNHDLLHSLCLQFDENNQADHAAGDTQLWWLVGSGNLLFPSCCLPLIILLTCQPFH</sequence>